<accession>A0A0P1AX00</accession>
<sequence length="75" mass="8671">MNRNPLISCRENWPFSEIVMKAVPGDKIFKSRFRGHLAASQFCKLYMLSEVSKYGQCCQISSNPQLKLKHMTSFL</sequence>
<dbReference type="AlphaFoldDB" id="A0A0P1AX00"/>
<dbReference type="GeneID" id="36398685"/>
<protein>
    <submittedName>
        <fullName evidence="1">Uncharacterized protein</fullName>
    </submittedName>
</protein>
<reference evidence="2" key="1">
    <citation type="submission" date="2014-09" db="EMBL/GenBank/DDBJ databases">
        <authorList>
            <person name="Sharma Rahul"/>
            <person name="Thines Marco"/>
        </authorList>
    </citation>
    <scope>NUCLEOTIDE SEQUENCE [LARGE SCALE GENOMIC DNA]</scope>
</reference>
<dbReference type="RefSeq" id="XP_024583330.1">
    <property type="nucleotide sequence ID" value="XM_024717874.1"/>
</dbReference>
<evidence type="ECO:0000313" key="1">
    <source>
        <dbReference type="EMBL" id="CEG46961.1"/>
    </source>
</evidence>
<dbReference type="Proteomes" id="UP000054928">
    <property type="component" value="Unassembled WGS sequence"/>
</dbReference>
<organism evidence="1 2">
    <name type="scientific">Plasmopara halstedii</name>
    <name type="common">Downy mildew of sunflower</name>
    <dbReference type="NCBI Taxonomy" id="4781"/>
    <lineage>
        <taxon>Eukaryota</taxon>
        <taxon>Sar</taxon>
        <taxon>Stramenopiles</taxon>
        <taxon>Oomycota</taxon>
        <taxon>Peronosporomycetes</taxon>
        <taxon>Peronosporales</taxon>
        <taxon>Peronosporaceae</taxon>
        <taxon>Plasmopara</taxon>
    </lineage>
</organism>
<dbReference type="EMBL" id="CCYD01002371">
    <property type="protein sequence ID" value="CEG46961.1"/>
    <property type="molecule type" value="Genomic_DNA"/>
</dbReference>
<name>A0A0P1AX00_PLAHL</name>
<keyword evidence="2" id="KW-1185">Reference proteome</keyword>
<evidence type="ECO:0000313" key="2">
    <source>
        <dbReference type="Proteomes" id="UP000054928"/>
    </source>
</evidence>
<proteinExistence type="predicted"/>